<keyword evidence="3" id="KW-0276">Fatty acid metabolism</keyword>
<reference evidence="7 8" key="1">
    <citation type="submission" date="2024-09" db="EMBL/GenBank/DDBJ databases">
        <title>Chromosome-scale assembly of Riccia fluitans.</title>
        <authorList>
            <person name="Paukszto L."/>
            <person name="Sawicki J."/>
            <person name="Karawczyk K."/>
            <person name="Piernik-Szablinska J."/>
            <person name="Szczecinska M."/>
            <person name="Mazdziarz M."/>
        </authorList>
    </citation>
    <scope>NUCLEOTIDE SEQUENCE [LARGE SCALE GENOMIC DNA]</scope>
    <source>
        <strain evidence="7">Rf_01</strain>
        <tissue evidence="7">Aerial parts of the thallus</tissue>
    </source>
</reference>
<evidence type="ECO:0000259" key="5">
    <source>
        <dbReference type="Pfam" id="PF00501"/>
    </source>
</evidence>
<accession>A0ABD1ZDM5</accession>
<dbReference type="InterPro" id="IPR045851">
    <property type="entry name" value="AMP-bd_C_sf"/>
</dbReference>
<dbReference type="PROSITE" id="PS00455">
    <property type="entry name" value="AMP_BINDING"/>
    <property type="match status" value="1"/>
</dbReference>
<dbReference type="PANTHER" id="PTHR43859:SF4">
    <property type="entry name" value="BUTANOATE--COA LIGASE AAE1-RELATED"/>
    <property type="match status" value="1"/>
</dbReference>
<comment type="caution">
    <text evidence="7">The sequence shown here is derived from an EMBL/GenBank/DDBJ whole genome shotgun (WGS) entry which is preliminary data.</text>
</comment>
<evidence type="ECO:0000313" key="8">
    <source>
        <dbReference type="Proteomes" id="UP001605036"/>
    </source>
</evidence>
<evidence type="ECO:0000256" key="1">
    <source>
        <dbReference type="ARBA" id="ARBA00006432"/>
    </source>
</evidence>
<gene>
    <name evidence="7" type="ORF">R1flu_017571</name>
</gene>
<dbReference type="AlphaFoldDB" id="A0ABD1ZDM5"/>
<evidence type="ECO:0000256" key="3">
    <source>
        <dbReference type="ARBA" id="ARBA00022832"/>
    </source>
</evidence>
<dbReference type="PANTHER" id="PTHR43859">
    <property type="entry name" value="ACYL-ACTIVATING ENZYME"/>
    <property type="match status" value="1"/>
</dbReference>
<comment type="similarity">
    <text evidence="1">Belongs to the ATP-dependent AMP-binding enzyme family.</text>
</comment>
<dbReference type="CDD" id="cd12118">
    <property type="entry name" value="ttLC_FACS_AEE21_like"/>
    <property type="match status" value="1"/>
</dbReference>
<evidence type="ECO:0000256" key="2">
    <source>
        <dbReference type="ARBA" id="ARBA00022598"/>
    </source>
</evidence>
<name>A0ABD1ZDM5_9MARC</name>
<dbReference type="SUPFAM" id="SSF56801">
    <property type="entry name" value="Acetyl-CoA synthetase-like"/>
    <property type="match status" value="1"/>
</dbReference>
<keyword evidence="8" id="KW-1185">Reference proteome</keyword>
<dbReference type="FunFam" id="3.40.50.12780:FF:000003">
    <property type="entry name" value="Long-chain-fatty-acid--CoA ligase FadD"/>
    <property type="match status" value="1"/>
</dbReference>
<dbReference type="InterPro" id="IPR020845">
    <property type="entry name" value="AMP-binding_CS"/>
</dbReference>
<evidence type="ECO:0000313" key="7">
    <source>
        <dbReference type="EMBL" id="KAL2649443.1"/>
    </source>
</evidence>
<dbReference type="GO" id="GO:0006631">
    <property type="term" value="P:fatty acid metabolic process"/>
    <property type="evidence" value="ECO:0007669"/>
    <property type="project" value="UniProtKB-KW"/>
</dbReference>
<evidence type="ECO:0000256" key="4">
    <source>
        <dbReference type="ARBA" id="ARBA00023098"/>
    </source>
</evidence>
<dbReference type="InterPro" id="IPR042099">
    <property type="entry name" value="ANL_N_sf"/>
</dbReference>
<keyword evidence="4" id="KW-0443">Lipid metabolism</keyword>
<dbReference type="Pfam" id="PF00501">
    <property type="entry name" value="AMP-binding"/>
    <property type="match status" value="1"/>
</dbReference>
<dbReference type="EMBL" id="JBHFFA010000001">
    <property type="protein sequence ID" value="KAL2649443.1"/>
    <property type="molecule type" value="Genomic_DNA"/>
</dbReference>
<sequence>MAGAGWDEFPKCPANYGPLTPLTFIKRAAELYPDRASVIYGRRRFTWRMTMERSRRLASALLVKSISPGDTVAVVAPNVPAMYEIHFGVPMAGAVLNSVNIRLDARTMAVLFQHSDAKLIFVDTEFVPVVLEALELWLTERPNLKKPPVIHIRDEEDETLSEELRKGKFAEMQEYEDYLLHGDASFPPRMPSDEWDAISINYTSGTTSHPKGVVYHHRGAYLNSLALVLDWGMKTWPVYLWTLPMFHANGWCFPWIVAAMGGTNICLRYVAAKRIHSAIIEQGVTHMCGAPVVLTILVNSPEFQRQPMPQKVEFMTAASPPPAAILAKMESMGFVMTHAYGLTECYGPALSCAWNPEWDLLPLEERAKIKARQGVGHLALPDTDVLDPQTMTPVTRDGQTMGEVMIRGHVVMKGYLKNQQATHEAFKGGWFHTGDLGVMHSNGYIELKDRSKDIIISGGENISSIEVEGILYHHPRVLEAAVVARPDEFWGETPCAFVTLKPNSASWTSTLPRQGVRIFNKISE</sequence>
<dbReference type="Pfam" id="PF13193">
    <property type="entry name" value="AMP-binding_C"/>
    <property type="match status" value="1"/>
</dbReference>
<feature type="domain" description="AMP-binding enzyme C-terminal" evidence="6">
    <location>
        <begin position="466"/>
        <end position="504"/>
    </location>
</feature>
<dbReference type="NCBIfam" id="NF006020">
    <property type="entry name" value="PRK08162.1"/>
    <property type="match status" value="1"/>
</dbReference>
<feature type="domain" description="AMP-dependent synthetase/ligase" evidence="5">
    <location>
        <begin position="26"/>
        <end position="416"/>
    </location>
</feature>
<dbReference type="InterPro" id="IPR025110">
    <property type="entry name" value="AMP-bd_C"/>
</dbReference>
<dbReference type="Proteomes" id="UP001605036">
    <property type="component" value="Unassembled WGS sequence"/>
</dbReference>
<organism evidence="7 8">
    <name type="scientific">Riccia fluitans</name>
    <dbReference type="NCBI Taxonomy" id="41844"/>
    <lineage>
        <taxon>Eukaryota</taxon>
        <taxon>Viridiplantae</taxon>
        <taxon>Streptophyta</taxon>
        <taxon>Embryophyta</taxon>
        <taxon>Marchantiophyta</taxon>
        <taxon>Marchantiopsida</taxon>
        <taxon>Marchantiidae</taxon>
        <taxon>Marchantiales</taxon>
        <taxon>Ricciaceae</taxon>
        <taxon>Riccia</taxon>
    </lineage>
</organism>
<dbReference type="InterPro" id="IPR000873">
    <property type="entry name" value="AMP-dep_synth/lig_dom"/>
</dbReference>
<dbReference type="Gene3D" id="3.30.300.30">
    <property type="match status" value="1"/>
</dbReference>
<dbReference type="Gene3D" id="3.40.50.12780">
    <property type="entry name" value="N-terminal domain of ligase-like"/>
    <property type="match status" value="1"/>
</dbReference>
<evidence type="ECO:0000259" key="6">
    <source>
        <dbReference type="Pfam" id="PF13193"/>
    </source>
</evidence>
<proteinExistence type="inferred from homology"/>
<keyword evidence="2" id="KW-0436">Ligase</keyword>
<dbReference type="GO" id="GO:0016874">
    <property type="term" value="F:ligase activity"/>
    <property type="evidence" value="ECO:0007669"/>
    <property type="project" value="UniProtKB-KW"/>
</dbReference>
<protein>
    <submittedName>
        <fullName evidence="7">Uncharacterized protein</fullName>
    </submittedName>
</protein>